<evidence type="ECO:0000256" key="8">
    <source>
        <dbReference type="ARBA" id="ARBA00023163"/>
    </source>
</evidence>
<organism evidence="13 14">
    <name type="scientific">Linum trigynum</name>
    <dbReference type="NCBI Taxonomy" id="586398"/>
    <lineage>
        <taxon>Eukaryota</taxon>
        <taxon>Viridiplantae</taxon>
        <taxon>Streptophyta</taxon>
        <taxon>Embryophyta</taxon>
        <taxon>Tracheophyta</taxon>
        <taxon>Spermatophyta</taxon>
        <taxon>Magnoliopsida</taxon>
        <taxon>eudicotyledons</taxon>
        <taxon>Gunneridae</taxon>
        <taxon>Pentapetalae</taxon>
        <taxon>rosids</taxon>
        <taxon>fabids</taxon>
        <taxon>Malpighiales</taxon>
        <taxon>Linaceae</taxon>
        <taxon>Linum</taxon>
    </lineage>
</organism>
<dbReference type="SUPFAM" id="SSF53098">
    <property type="entry name" value="Ribonuclease H-like"/>
    <property type="match status" value="1"/>
</dbReference>
<protein>
    <recommendedName>
        <fullName evidence="12">BED-type domain-containing protein</fullName>
    </recommendedName>
</protein>
<sequence>MEGASENVVNAPVPPQPAPVDQNNQPEQVGNGNGNLANENAEVLVEECKLNSDVWPHYIRVKVNGFIKAKCKYCQKNLGGDTRNGTSHLRTHVKTCIQKKIHDGVQKILCPNYKATGKPQLSATQFNSDVSRKELSSMILVHEYPLSIVEHLGFKRFCCSLQPQFTVPCRNTVKKDILSLYGVERSNYQKVIDGNLGRIAVTTDLWTAPNQKRGYMAVTAHFIDNTWKLRNSMLKFLYVPAPHTSERLARKLFQCLLNWNIDGKLSAITLDNCSTNDSMIAHLKNKLVLNDLLMDGRLVHMRCSPHILNFIVKDGLDVIKDGIHLIRESVVYWTSTPKRVQTFNEAVKQLKLAVGKKLVFDCPTRWNSTYDMLFIALLYRDVFFRLRQMDSQYTSVPTNDHWDFAAIVIDKLLIFSEMTALFSGTKYPTANLFFSKVCDLRLKLSDWCADLNPVISAMAGNMWLKFTKYWDDIHLVLAVSVVLDPRYKMHVIEYYAAKFGSSDTYLVAKDLKQLICGLINDYQTKAEKKSGSSANEPIGNANAFVSATDLDFELFVSQRKKSKTTLITTELDHYLAEELIPRDPYVEFDLLMWWKLNGLKYPTLQAIAREFLAIPITSVASESVFSSGGRLLDPHRSRLDYSTVEAMLCSCSWVREVWLRESEAAAAVEAMDGLFTGLSVHDSSVEDQENGVQELLNLDSPFSFDD</sequence>
<evidence type="ECO:0000256" key="4">
    <source>
        <dbReference type="ARBA" id="ARBA00022771"/>
    </source>
</evidence>
<dbReference type="AlphaFoldDB" id="A0AAV2CHH6"/>
<evidence type="ECO:0000256" key="1">
    <source>
        <dbReference type="ARBA" id="ARBA00004123"/>
    </source>
</evidence>
<keyword evidence="7" id="KW-0238">DNA-binding</keyword>
<dbReference type="PROSITE" id="PS50808">
    <property type="entry name" value="ZF_BED"/>
    <property type="match status" value="1"/>
</dbReference>
<dbReference type="Proteomes" id="UP001497516">
    <property type="component" value="Chromosome 1"/>
</dbReference>
<dbReference type="InterPro" id="IPR003656">
    <property type="entry name" value="Znf_BED"/>
</dbReference>
<evidence type="ECO:0000256" key="7">
    <source>
        <dbReference type="ARBA" id="ARBA00023125"/>
    </source>
</evidence>
<evidence type="ECO:0000256" key="3">
    <source>
        <dbReference type="ARBA" id="ARBA00022723"/>
    </source>
</evidence>
<reference evidence="13 14" key="1">
    <citation type="submission" date="2024-04" db="EMBL/GenBank/DDBJ databases">
        <authorList>
            <person name="Fracassetti M."/>
        </authorList>
    </citation>
    <scope>NUCLEOTIDE SEQUENCE [LARGE SCALE GENOMIC DNA]</scope>
</reference>
<dbReference type="InterPro" id="IPR012337">
    <property type="entry name" value="RNaseH-like_sf"/>
</dbReference>
<keyword evidence="14" id="KW-1185">Reference proteome</keyword>
<dbReference type="EMBL" id="OZ034813">
    <property type="protein sequence ID" value="CAL1355963.1"/>
    <property type="molecule type" value="Genomic_DNA"/>
</dbReference>
<dbReference type="InterPro" id="IPR008906">
    <property type="entry name" value="HATC_C_dom"/>
</dbReference>
<accession>A0AAV2CHH6</accession>
<keyword evidence="4 10" id="KW-0863">Zinc-finger</keyword>
<evidence type="ECO:0000313" key="13">
    <source>
        <dbReference type="EMBL" id="CAL1355963.1"/>
    </source>
</evidence>
<dbReference type="GO" id="GO:0046983">
    <property type="term" value="F:protein dimerization activity"/>
    <property type="evidence" value="ECO:0007669"/>
    <property type="project" value="InterPro"/>
</dbReference>
<dbReference type="GO" id="GO:0003677">
    <property type="term" value="F:DNA binding"/>
    <property type="evidence" value="ECO:0007669"/>
    <property type="project" value="UniProtKB-KW"/>
</dbReference>
<keyword evidence="5" id="KW-0862">Zinc</keyword>
<dbReference type="InterPro" id="IPR052035">
    <property type="entry name" value="ZnF_BED_domain_contain"/>
</dbReference>
<evidence type="ECO:0000256" key="9">
    <source>
        <dbReference type="ARBA" id="ARBA00023242"/>
    </source>
</evidence>
<dbReference type="PANTHER" id="PTHR46481:SF11">
    <property type="entry name" value="ZINC FINGER BED DOMAIN-CONTAINING PROTEIN RICESLEEPER 2-LIKE"/>
    <property type="match status" value="1"/>
</dbReference>
<proteinExistence type="predicted"/>
<dbReference type="SMART" id="SM00614">
    <property type="entry name" value="ZnF_BED"/>
    <property type="match status" value="1"/>
</dbReference>
<keyword evidence="6" id="KW-0805">Transcription regulation</keyword>
<evidence type="ECO:0000256" key="11">
    <source>
        <dbReference type="SAM" id="MobiDB-lite"/>
    </source>
</evidence>
<dbReference type="InterPro" id="IPR036236">
    <property type="entry name" value="Znf_C2H2_sf"/>
</dbReference>
<evidence type="ECO:0000313" key="14">
    <source>
        <dbReference type="Proteomes" id="UP001497516"/>
    </source>
</evidence>
<dbReference type="GO" id="GO:0008270">
    <property type="term" value="F:zinc ion binding"/>
    <property type="evidence" value="ECO:0007669"/>
    <property type="project" value="UniProtKB-KW"/>
</dbReference>
<dbReference type="Pfam" id="PF02892">
    <property type="entry name" value="zf-BED"/>
    <property type="match status" value="1"/>
</dbReference>
<dbReference type="Pfam" id="PF14372">
    <property type="entry name" value="hAT-like_RNase-H"/>
    <property type="match status" value="1"/>
</dbReference>
<feature type="domain" description="BED-type" evidence="12">
    <location>
        <begin position="49"/>
        <end position="102"/>
    </location>
</feature>
<evidence type="ECO:0000256" key="2">
    <source>
        <dbReference type="ARBA" id="ARBA00011738"/>
    </source>
</evidence>
<dbReference type="GO" id="GO:0005634">
    <property type="term" value="C:nucleus"/>
    <property type="evidence" value="ECO:0007669"/>
    <property type="project" value="UniProtKB-SubCell"/>
</dbReference>
<keyword evidence="9" id="KW-0539">Nucleus</keyword>
<name>A0AAV2CHH6_9ROSI</name>
<comment type="subcellular location">
    <subcellularLocation>
        <location evidence="1">Nucleus</location>
    </subcellularLocation>
</comment>
<comment type="subunit">
    <text evidence="2">Homodimer.</text>
</comment>
<evidence type="ECO:0000256" key="5">
    <source>
        <dbReference type="ARBA" id="ARBA00022833"/>
    </source>
</evidence>
<feature type="compositionally biased region" description="Low complexity" evidence="11">
    <location>
        <begin position="19"/>
        <end position="36"/>
    </location>
</feature>
<dbReference type="Pfam" id="PF05699">
    <property type="entry name" value="Dimer_Tnp_hAT"/>
    <property type="match status" value="1"/>
</dbReference>
<keyword evidence="8" id="KW-0804">Transcription</keyword>
<dbReference type="SUPFAM" id="SSF57667">
    <property type="entry name" value="beta-beta-alpha zinc fingers"/>
    <property type="match status" value="1"/>
</dbReference>
<keyword evidence="3" id="KW-0479">Metal-binding</keyword>
<evidence type="ECO:0000256" key="10">
    <source>
        <dbReference type="PROSITE-ProRule" id="PRU00027"/>
    </source>
</evidence>
<dbReference type="InterPro" id="IPR025525">
    <property type="entry name" value="hAT-like_transposase_RNase-H"/>
</dbReference>
<evidence type="ECO:0000256" key="6">
    <source>
        <dbReference type="ARBA" id="ARBA00023015"/>
    </source>
</evidence>
<evidence type="ECO:0000259" key="12">
    <source>
        <dbReference type="PROSITE" id="PS50808"/>
    </source>
</evidence>
<feature type="region of interest" description="Disordered" evidence="11">
    <location>
        <begin position="1"/>
        <end position="36"/>
    </location>
</feature>
<gene>
    <name evidence="13" type="ORF">LTRI10_LOCUS3690</name>
</gene>
<dbReference type="PANTHER" id="PTHR46481">
    <property type="entry name" value="ZINC FINGER BED DOMAIN-CONTAINING PROTEIN 4"/>
    <property type="match status" value="1"/>
</dbReference>